<feature type="compositionally biased region" description="Polar residues" evidence="11">
    <location>
        <begin position="175"/>
        <end position="184"/>
    </location>
</feature>
<dbReference type="FunFam" id="3.30.160.60:FF:000478">
    <property type="entry name" value="Zinc finger protein 133"/>
    <property type="match status" value="1"/>
</dbReference>
<dbReference type="Gene3D" id="3.30.160.60">
    <property type="entry name" value="Classic Zinc Finger"/>
    <property type="match status" value="9"/>
</dbReference>
<feature type="compositionally biased region" description="Basic and acidic residues" evidence="11">
    <location>
        <begin position="121"/>
        <end position="133"/>
    </location>
</feature>
<dbReference type="InterPro" id="IPR036236">
    <property type="entry name" value="Znf_C2H2_sf"/>
</dbReference>
<feature type="domain" description="C2H2-type" evidence="12">
    <location>
        <begin position="246"/>
        <end position="274"/>
    </location>
</feature>
<reference evidence="14" key="2">
    <citation type="submission" date="2018-07" db="EMBL/GenBank/DDBJ databases">
        <authorList>
            <person name="Quirk P.G."/>
            <person name="Krulwich T.A."/>
        </authorList>
    </citation>
    <scope>NUCLEOTIDE SEQUENCE</scope>
</reference>
<gene>
    <name evidence="14" type="primary">CSON005803</name>
</gene>
<evidence type="ECO:0000256" key="8">
    <source>
        <dbReference type="ARBA" id="ARBA00023163"/>
    </source>
</evidence>
<evidence type="ECO:0000313" key="14">
    <source>
        <dbReference type="EMBL" id="SSX21980.1"/>
    </source>
</evidence>
<dbReference type="PROSITE" id="PS50157">
    <property type="entry name" value="ZINC_FINGER_C2H2_2"/>
    <property type="match status" value="9"/>
</dbReference>
<evidence type="ECO:0000256" key="9">
    <source>
        <dbReference type="ARBA" id="ARBA00023242"/>
    </source>
</evidence>
<dbReference type="GO" id="GO:0045893">
    <property type="term" value="P:positive regulation of DNA-templated transcription"/>
    <property type="evidence" value="ECO:0007669"/>
    <property type="project" value="UniProtKB-ARBA"/>
</dbReference>
<accession>A0A336LVY7</accession>
<evidence type="ECO:0000256" key="3">
    <source>
        <dbReference type="ARBA" id="ARBA00022737"/>
    </source>
</evidence>
<feature type="region of interest" description="Disordered" evidence="11">
    <location>
        <begin position="20"/>
        <end position="184"/>
    </location>
</feature>
<keyword evidence="2" id="KW-0479">Metal-binding</keyword>
<dbReference type="SUPFAM" id="SSF57667">
    <property type="entry name" value="beta-beta-alpha zinc fingers"/>
    <property type="match status" value="6"/>
</dbReference>
<comment type="subcellular location">
    <subcellularLocation>
        <location evidence="1">Nucleus</location>
    </subcellularLocation>
</comment>
<keyword evidence="7" id="KW-0238">DNA-binding</keyword>
<dbReference type="EMBL" id="UFQT01000223">
    <property type="protein sequence ID" value="SSX21980.1"/>
    <property type="molecule type" value="Genomic_DNA"/>
</dbReference>
<feature type="compositionally biased region" description="Basic and acidic residues" evidence="11">
    <location>
        <begin position="160"/>
        <end position="174"/>
    </location>
</feature>
<dbReference type="InterPro" id="IPR013087">
    <property type="entry name" value="Znf_C2H2_type"/>
</dbReference>
<feature type="compositionally biased region" description="Polar residues" evidence="11">
    <location>
        <begin position="140"/>
        <end position="159"/>
    </location>
</feature>
<dbReference type="GO" id="GO:0043565">
    <property type="term" value="F:sequence-specific DNA binding"/>
    <property type="evidence" value="ECO:0007669"/>
    <property type="project" value="UniProtKB-ARBA"/>
</dbReference>
<feature type="domain" description="C2H2-type" evidence="12">
    <location>
        <begin position="470"/>
        <end position="501"/>
    </location>
</feature>
<dbReference type="GO" id="GO:0005634">
    <property type="term" value="C:nucleus"/>
    <property type="evidence" value="ECO:0007669"/>
    <property type="project" value="UniProtKB-SubCell"/>
</dbReference>
<feature type="compositionally biased region" description="Basic and acidic residues" evidence="11">
    <location>
        <begin position="44"/>
        <end position="55"/>
    </location>
</feature>
<keyword evidence="6" id="KW-0805">Transcription regulation</keyword>
<evidence type="ECO:0000256" key="4">
    <source>
        <dbReference type="ARBA" id="ARBA00022771"/>
    </source>
</evidence>
<evidence type="ECO:0000313" key="13">
    <source>
        <dbReference type="EMBL" id="SSX01600.1"/>
    </source>
</evidence>
<evidence type="ECO:0000256" key="11">
    <source>
        <dbReference type="SAM" id="MobiDB-lite"/>
    </source>
</evidence>
<dbReference type="Pfam" id="PF00096">
    <property type="entry name" value="zf-C2H2"/>
    <property type="match status" value="6"/>
</dbReference>
<proteinExistence type="predicted"/>
<dbReference type="GO" id="GO:0005694">
    <property type="term" value="C:chromosome"/>
    <property type="evidence" value="ECO:0007669"/>
    <property type="project" value="UniProtKB-ARBA"/>
</dbReference>
<evidence type="ECO:0000256" key="6">
    <source>
        <dbReference type="ARBA" id="ARBA00023015"/>
    </source>
</evidence>
<evidence type="ECO:0000256" key="1">
    <source>
        <dbReference type="ARBA" id="ARBA00004123"/>
    </source>
</evidence>
<organism evidence="14">
    <name type="scientific">Culicoides sonorensis</name>
    <name type="common">Biting midge</name>
    <dbReference type="NCBI Taxonomy" id="179676"/>
    <lineage>
        <taxon>Eukaryota</taxon>
        <taxon>Metazoa</taxon>
        <taxon>Ecdysozoa</taxon>
        <taxon>Arthropoda</taxon>
        <taxon>Hexapoda</taxon>
        <taxon>Insecta</taxon>
        <taxon>Pterygota</taxon>
        <taxon>Neoptera</taxon>
        <taxon>Endopterygota</taxon>
        <taxon>Diptera</taxon>
        <taxon>Nematocera</taxon>
        <taxon>Chironomoidea</taxon>
        <taxon>Ceratopogonidae</taxon>
        <taxon>Ceratopogoninae</taxon>
        <taxon>Culicoides</taxon>
        <taxon>Monoculicoides</taxon>
    </lineage>
</organism>
<dbReference type="FunFam" id="3.30.160.60:FF:001485">
    <property type="entry name" value="Krueppel-related zinc finger protein"/>
    <property type="match status" value="1"/>
</dbReference>
<dbReference type="PROSITE" id="PS00028">
    <property type="entry name" value="ZINC_FINGER_C2H2_1"/>
    <property type="match status" value="8"/>
</dbReference>
<evidence type="ECO:0000256" key="5">
    <source>
        <dbReference type="ARBA" id="ARBA00022833"/>
    </source>
</evidence>
<dbReference type="OMA" id="HKTIEPD"/>
<evidence type="ECO:0000256" key="2">
    <source>
        <dbReference type="ARBA" id="ARBA00022723"/>
    </source>
</evidence>
<dbReference type="PANTHER" id="PTHR23226:SF417">
    <property type="entry name" value="FINGER PROTEIN, PUTATIVE-RELATED"/>
    <property type="match status" value="1"/>
</dbReference>
<feature type="compositionally biased region" description="Basic residues" evidence="11">
    <location>
        <begin position="91"/>
        <end position="101"/>
    </location>
</feature>
<feature type="domain" description="C2H2-type" evidence="12">
    <location>
        <begin position="359"/>
        <end position="387"/>
    </location>
</feature>
<feature type="compositionally biased region" description="Basic and acidic residues" evidence="11">
    <location>
        <begin position="102"/>
        <end position="112"/>
    </location>
</feature>
<dbReference type="VEuPathDB" id="VectorBase:CSON005803"/>
<feature type="domain" description="C2H2-type" evidence="12">
    <location>
        <begin position="218"/>
        <end position="245"/>
    </location>
</feature>
<dbReference type="EMBL" id="UFQS01000223">
    <property type="protein sequence ID" value="SSX01600.1"/>
    <property type="molecule type" value="Genomic_DNA"/>
</dbReference>
<keyword evidence="8" id="KW-0804">Transcription</keyword>
<sequence length="647" mass="74198">MKVLTRRNAAIKNTAVTSRANRVTATKKNSAKFSKRASVASSKQEVKEINKKESISRISSSNLRKTKETSSSSSSLTEEKTKENVNPGITGKKRGRPFKKNQKIEEEQKSSEIHTANNKAKTKETRSRKEKTVPLENGEPKTSNLRTRTNNNIVPNNQNEKSKTKNDEITEKTSPEPTKSITEKNNNTVTNAVLTKGPFSSSSNTIVSDSSKKTERKYQCGVCMKVFLGSNDLRKHLRIHSDERPYACQHCDKRFRQGGCLKNHVASQHGTDTIYTCDYCSKTFPIKERLRLHIRIHTGEKPYKCEHCPKTFARGGQLTQHLVTHTGLKKFKCDHCGQKFSSAANLRLHQKTHLDERDFTCHLCGKGFYRPDALKKHISCYHHNIKAFHCKICNKMFKGHLPQHKRTHKHIKKHGCSTCGATFSQRSQLVVHQRIHSGERPYRCQVCWQAFAHSSVLKLHIRKHTGEKPFKCPICVQTGLGFSQLPHLKKHLKSIHGQDKPYMCENCKEFFKTKYDIQQHSFECVKEETVGSVEELIERTIRNNQASVEPPMPVARMRLLIAILLKKISTEERLRQLGYEKRLIDNVLIDSLKCAGRATCESTEITEAQRLKLNVQEFLEWTVPAQYMENFKRQHRSTEEILEELTN</sequence>
<evidence type="ECO:0000256" key="10">
    <source>
        <dbReference type="PROSITE-ProRule" id="PRU00042"/>
    </source>
</evidence>
<feature type="domain" description="C2H2-type" evidence="12">
    <location>
        <begin position="303"/>
        <end position="330"/>
    </location>
</feature>
<dbReference type="SMART" id="SM00355">
    <property type="entry name" value="ZnF_C2H2"/>
    <property type="match status" value="11"/>
</dbReference>
<reference evidence="13" key="1">
    <citation type="submission" date="2018-04" db="EMBL/GenBank/DDBJ databases">
        <authorList>
            <person name="Go L.Y."/>
            <person name="Mitchell J.A."/>
        </authorList>
    </citation>
    <scope>NUCLEOTIDE SEQUENCE</scope>
    <source>
        <tissue evidence="13">Whole organism</tissue>
    </source>
</reference>
<name>A0A336LVY7_CULSO</name>
<evidence type="ECO:0000256" key="7">
    <source>
        <dbReference type="ARBA" id="ARBA00023125"/>
    </source>
</evidence>
<keyword evidence="4 10" id="KW-0863">Zinc-finger</keyword>
<keyword evidence="3" id="KW-0677">Repeat</keyword>
<evidence type="ECO:0000259" key="12">
    <source>
        <dbReference type="PROSITE" id="PS50157"/>
    </source>
</evidence>
<dbReference type="FunFam" id="3.30.160.60:FF:000325">
    <property type="entry name" value="ZFP90 zinc finger protein"/>
    <property type="match status" value="2"/>
</dbReference>
<dbReference type="FunFam" id="3.30.160.60:FF:000100">
    <property type="entry name" value="Zinc finger 45-like"/>
    <property type="match status" value="1"/>
</dbReference>
<feature type="domain" description="C2H2-type" evidence="12">
    <location>
        <begin position="331"/>
        <end position="358"/>
    </location>
</feature>
<dbReference type="FunFam" id="3.30.160.60:FF:001732">
    <property type="entry name" value="Zgc:162936"/>
    <property type="match status" value="1"/>
</dbReference>
<feature type="domain" description="C2H2-type" evidence="12">
    <location>
        <begin position="442"/>
        <end position="469"/>
    </location>
</feature>
<keyword evidence="9" id="KW-0539">Nucleus</keyword>
<keyword evidence="5" id="KW-0862">Zinc</keyword>
<dbReference type="GO" id="GO:0008270">
    <property type="term" value="F:zinc ion binding"/>
    <property type="evidence" value="ECO:0007669"/>
    <property type="project" value="UniProtKB-KW"/>
</dbReference>
<dbReference type="AlphaFoldDB" id="A0A336LVY7"/>
<feature type="domain" description="C2H2-type" evidence="12">
    <location>
        <begin position="275"/>
        <end position="302"/>
    </location>
</feature>
<dbReference type="PANTHER" id="PTHR23226">
    <property type="entry name" value="ZINC FINGER AND SCAN DOMAIN-CONTAINING"/>
    <property type="match status" value="1"/>
</dbReference>
<feature type="domain" description="C2H2-type" evidence="12">
    <location>
        <begin position="414"/>
        <end position="441"/>
    </location>
</feature>
<protein>
    <submittedName>
        <fullName evidence="14">CSON005803 protein</fullName>
    </submittedName>
</protein>